<protein>
    <submittedName>
        <fullName evidence="5">Uncharacterized protein</fullName>
    </submittedName>
</protein>
<dbReference type="InterPro" id="IPR020373">
    <property type="entry name" value="Kgd4/YMR-31"/>
</dbReference>
<sequence length="121" mass="13557">MRPTLRVLHVHKPSIHFLGKRKWPATPEPPHAHPAGPEEYKAHFSDFLKKFEASSPWSPPSQSSSKAAAPKSSSASSSNRPEDHDVYQEFWQAPPRVWNPRARKISDEEMEAILSGGASLH</sequence>
<dbReference type="GO" id="GO:0006103">
    <property type="term" value="P:2-oxoglutarate metabolic process"/>
    <property type="evidence" value="ECO:0007669"/>
    <property type="project" value="InterPro"/>
</dbReference>
<feature type="compositionally biased region" description="Low complexity" evidence="4">
    <location>
        <begin position="53"/>
        <end position="78"/>
    </location>
</feature>
<dbReference type="Pfam" id="PF10937">
    <property type="entry name" value="Kgd4-YMR31"/>
    <property type="match status" value="1"/>
</dbReference>
<proteinExistence type="inferred from homology"/>
<reference evidence="5" key="1">
    <citation type="submission" date="2016-06" db="EMBL/GenBank/DDBJ databases">
        <title>Draft Genome sequence of the fungus Inonotus baumii.</title>
        <authorList>
            <person name="Zhu H."/>
            <person name="Lin W."/>
        </authorList>
    </citation>
    <scope>NUCLEOTIDE SEQUENCE</scope>
    <source>
        <strain evidence="5">821</strain>
    </source>
</reference>
<dbReference type="GO" id="GO:0005739">
    <property type="term" value="C:mitochondrion"/>
    <property type="evidence" value="ECO:0007669"/>
    <property type="project" value="UniProtKB-SubCell"/>
</dbReference>
<evidence type="ECO:0000313" key="6">
    <source>
        <dbReference type="Proteomes" id="UP000757232"/>
    </source>
</evidence>
<gene>
    <name evidence="5" type="ORF">A7U60_g4524</name>
</gene>
<comment type="caution">
    <text evidence="5">The sequence shown here is derived from an EMBL/GenBank/DDBJ whole genome shotgun (WGS) entry which is preliminary data.</text>
</comment>
<evidence type="ECO:0000256" key="3">
    <source>
        <dbReference type="ARBA" id="ARBA00043970"/>
    </source>
</evidence>
<name>A0A9Q5N526_SANBA</name>
<accession>A0A9Q5N526</accession>
<comment type="subcellular location">
    <subcellularLocation>
        <location evidence="1">Mitochondrion</location>
    </subcellularLocation>
</comment>
<keyword evidence="2" id="KW-0496">Mitochondrion</keyword>
<evidence type="ECO:0000256" key="4">
    <source>
        <dbReference type="SAM" id="MobiDB-lite"/>
    </source>
</evidence>
<dbReference type="Proteomes" id="UP000757232">
    <property type="component" value="Unassembled WGS sequence"/>
</dbReference>
<evidence type="ECO:0000313" key="5">
    <source>
        <dbReference type="EMBL" id="OCB88322.1"/>
    </source>
</evidence>
<organism evidence="5 6">
    <name type="scientific">Sanghuangporus baumii</name>
    <name type="common">Phellinus baumii</name>
    <dbReference type="NCBI Taxonomy" id="108892"/>
    <lineage>
        <taxon>Eukaryota</taxon>
        <taxon>Fungi</taxon>
        <taxon>Dikarya</taxon>
        <taxon>Basidiomycota</taxon>
        <taxon>Agaricomycotina</taxon>
        <taxon>Agaricomycetes</taxon>
        <taxon>Hymenochaetales</taxon>
        <taxon>Hymenochaetaceae</taxon>
        <taxon>Sanghuangporus</taxon>
    </lineage>
</organism>
<comment type="similarity">
    <text evidence="3">Belongs to the alpha-ketoglutarate dehydrogenase component 4 family.</text>
</comment>
<keyword evidence="6" id="KW-1185">Reference proteome</keyword>
<feature type="region of interest" description="Disordered" evidence="4">
    <location>
        <begin position="19"/>
        <end position="39"/>
    </location>
</feature>
<dbReference type="AlphaFoldDB" id="A0A9Q5N526"/>
<dbReference type="EMBL" id="LNZH02000180">
    <property type="protein sequence ID" value="OCB88322.1"/>
    <property type="molecule type" value="Genomic_DNA"/>
</dbReference>
<evidence type="ECO:0000256" key="1">
    <source>
        <dbReference type="ARBA" id="ARBA00004173"/>
    </source>
</evidence>
<feature type="region of interest" description="Disordered" evidence="4">
    <location>
        <begin position="53"/>
        <end position="92"/>
    </location>
</feature>
<evidence type="ECO:0000256" key="2">
    <source>
        <dbReference type="ARBA" id="ARBA00023128"/>
    </source>
</evidence>
<dbReference type="OrthoDB" id="2116030at2759"/>